<feature type="domain" description="Alpha/beta hydrolase fold-3" evidence="3">
    <location>
        <begin position="289"/>
        <end position="445"/>
    </location>
</feature>
<keyword evidence="2" id="KW-1133">Transmembrane helix</keyword>
<protein>
    <recommendedName>
        <fullName evidence="3">Alpha/beta hydrolase fold-3 domain-containing protein</fullName>
    </recommendedName>
</protein>
<dbReference type="eggNOG" id="KOG4388">
    <property type="taxonomic scope" value="Eukaryota"/>
</dbReference>
<evidence type="ECO:0000313" key="5">
    <source>
        <dbReference type="Proteomes" id="UP000015104"/>
    </source>
</evidence>
<organism evidence="4 5">
    <name type="scientific">Tetranychus urticae</name>
    <name type="common">Two-spotted spider mite</name>
    <dbReference type="NCBI Taxonomy" id="32264"/>
    <lineage>
        <taxon>Eukaryota</taxon>
        <taxon>Metazoa</taxon>
        <taxon>Ecdysozoa</taxon>
        <taxon>Arthropoda</taxon>
        <taxon>Chelicerata</taxon>
        <taxon>Arachnida</taxon>
        <taxon>Acari</taxon>
        <taxon>Acariformes</taxon>
        <taxon>Trombidiformes</taxon>
        <taxon>Prostigmata</taxon>
        <taxon>Eleutherengona</taxon>
        <taxon>Raphignathae</taxon>
        <taxon>Tetranychoidea</taxon>
        <taxon>Tetranychidae</taxon>
        <taxon>Tetranychus</taxon>
    </lineage>
</organism>
<dbReference type="SUPFAM" id="SSF53474">
    <property type="entry name" value="alpha/beta-Hydrolases"/>
    <property type="match status" value="1"/>
</dbReference>
<dbReference type="PANTHER" id="PTHR23025">
    <property type="entry name" value="TRIACYLGLYCEROL LIPASE"/>
    <property type="match status" value="1"/>
</dbReference>
<dbReference type="Gene3D" id="3.40.50.1820">
    <property type="entry name" value="alpha/beta hydrolase"/>
    <property type="match status" value="2"/>
</dbReference>
<feature type="transmembrane region" description="Helical" evidence="2">
    <location>
        <begin position="215"/>
        <end position="234"/>
    </location>
</feature>
<reference evidence="4" key="2">
    <citation type="submission" date="2015-06" db="UniProtKB">
        <authorList>
            <consortium name="EnsemblMetazoa"/>
        </authorList>
    </citation>
    <scope>IDENTIFICATION</scope>
</reference>
<dbReference type="Proteomes" id="UP000015104">
    <property type="component" value="Unassembled WGS sequence"/>
</dbReference>
<name>T1JU02_TETUR</name>
<feature type="region of interest" description="Disordered" evidence="1">
    <location>
        <begin position="454"/>
        <end position="486"/>
    </location>
</feature>
<dbReference type="AlphaFoldDB" id="T1JU02"/>
<dbReference type="GO" id="GO:0004771">
    <property type="term" value="F:sterol ester esterase activity"/>
    <property type="evidence" value="ECO:0007669"/>
    <property type="project" value="TreeGrafter"/>
</dbReference>
<dbReference type="EnsemblMetazoa" id="tetur01g16060.1">
    <property type="protein sequence ID" value="tetur01g16060.1"/>
    <property type="gene ID" value="tetur01g16060"/>
</dbReference>
<dbReference type="HOGENOM" id="CLU_509358_0_0_1"/>
<evidence type="ECO:0000313" key="4">
    <source>
        <dbReference type="EnsemblMetazoa" id="tetur01g16060.1"/>
    </source>
</evidence>
<dbReference type="GO" id="GO:0005829">
    <property type="term" value="C:cytosol"/>
    <property type="evidence" value="ECO:0007669"/>
    <property type="project" value="TreeGrafter"/>
</dbReference>
<dbReference type="PANTHER" id="PTHR23025:SF3">
    <property type="entry name" value="HORMONE-SENSITIVE LIPASE"/>
    <property type="match status" value="1"/>
</dbReference>
<dbReference type="EMBL" id="CAEY01000486">
    <property type="status" value="NOT_ANNOTATED_CDS"/>
    <property type="molecule type" value="Genomic_DNA"/>
</dbReference>
<evidence type="ECO:0000259" key="3">
    <source>
        <dbReference type="Pfam" id="PF07859"/>
    </source>
</evidence>
<dbReference type="Pfam" id="PF07859">
    <property type="entry name" value="Abhydrolase_3"/>
    <property type="match status" value="1"/>
</dbReference>
<evidence type="ECO:0000256" key="1">
    <source>
        <dbReference type="SAM" id="MobiDB-lite"/>
    </source>
</evidence>
<keyword evidence="2" id="KW-0472">Membrane</keyword>
<dbReference type="InterPro" id="IPR029058">
    <property type="entry name" value="AB_hydrolase_fold"/>
</dbReference>
<dbReference type="STRING" id="32264.T1JU02"/>
<reference evidence="5" key="1">
    <citation type="submission" date="2011-08" db="EMBL/GenBank/DDBJ databases">
        <authorList>
            <person name="Rombauts S."/>
        </authorList>
    </citation>
    <scope>NUCLEOTIDE SEQUENCE</scope>
    <source>
        <strain evidence="5">London</strain>
    </source>
</reference>
<evidence type="ECO:0000256" key="2">
    <source>
        <dbReference type="SAM" id="Phobius"/>
    </source>
</evidence>
<keyword evidence="2" id="KW-0812">Transmembrane</keyword>
<keyword evidence="5" id="KW-1185">Reference proteome</keyword>
<feature type="compositionally biased region" description="Basic and acidic residues" evidence="1">
    <location>
        <begin position="467"/>
        <end position="478"/>
    </location>
</feature>
<proteinExistence type="predicted"/>
<dbReference type="InterPro" id="IPR013094">
    <property type="entry name" value="AB_hydrolase_3"/>
</dbReference>
<dbReference type="GO" id="GO:0019433">
    <property type="term" value="P:triglyceride catabolic process"/>
    <property type="evidence" value="ECO:0007669"/>
    <property type="project" value="TreeGrafter"/>
</dbReference>
<accession>T1JU02</accession>
<sequence>MIRDKIRVIQGDPQIGGYNSRFSFHPDCWAINIEASITINSVDGSLTADRTVLLLILHDLTFPFWIKIWPSDLKYFFLFKDVPDRLMDNLSQLCELTQQIEDFAHLYDYGDLKFNGCRTLLEMTDRFVPIVKEYLLSSNIPVEPLIEMTSLLVKLCSMVVALHTNKLKPPTSTSTSWHLHNFISSKSHLHDNLKCYWGYFSLFYIESNVRYALRLYALFVGLVSGFPGSLSTLISRNSHGSRMTDWIIPKSGGGRVTFCPDVTPVRSNNFGTCRLMSYTDCQPSGDLIFHVRGGAFVVDVPQFSDTYLMEWVPQLNGAVIMDVDYTRCVRYPVALQEILDAYLWVTSKSEQVTKTLGFTPRKIIFSGDSGGAYLLFTLSAVLRDIQKISPNSVWIFPTSLVSFYPILSFNHEGKIPSLILGFMDAFLNLNTVYQGMSLYASGITFDSDCEPCSSYDEPSDEGSVSSESKRNLNYDQDKNNNNTPNRYSKDSLWERFYNTWFNSDKNWYNCDKNAFTQRSSKILTDSMAPYISPMVCYDINSLDDLSIYLITGQFDPFLDMALEYAKIWKGKVKVDIIPDLPHGFLNMTTISDKANQGANVCLSRLIEALQE</sequence>
<dbReference type="GO" id="GO:0004806">
    <property type="term" value="F:triacylglycerol lipase activity"/>
    <property type="evidence" value="ECO:0007669"/>
    <property type="project" value="TreeGrafter"/>
</dbReference>